<evidence type="ECO:0000313" key="1">
    <source>
        <dbReference type="EMBL" id="KUO06037.1"/>
    </source>
</evidence>
<dbReference type="AlphaFoldDB" id="A0A117RRZ7"/>
<comment type="caution">
    <text evidence="1">The sequence shown here is derived from an EMBL/GenBank/DDBJ whole genome shotgun (WGS) entry which is preliminary data.</text>
</comment>
<dbReference type="RefSeq" id="WP_062716601.1">
    <property type="nucleotide sequence ID" value="NZ_KQ948924.1"/>
</dbReference>
<dbReference type="EMBL" id="LMWY01000003">
    <property type="protein sequence ID" value="KUO06037.1"/>
    <property type="molecule type" value="Genomic_DNA"/>
</dbReference>
<dbReference type="Proteomes" id="UP000053429">
    <property type="component" value="Unassembled WGS sequence"/>
</dbReference>
<protein>
    <recommendedName>
        <fullName evidence="3">Bh protein</fullName>
    </recommendedName>
</protein>
<evidence type="ECO:0000313" key="2">
    <source>
        <dbReference type="Proteomes" id="UP000053429"/>
    </source>
</evidence>
<dbReference type="OrthoDB" id="161128at2"/>
<reference evidence="1 2" key="1">
    <citation type="submission" date="2015-10" db="EMBL/GenBank/DDBJ databases">
        <title>Draft genome sequence of Streptomyces caeruleatus NRRL B-24802, type strain for the species Streptomyces caeruleatus.</title>
        <authorList>
            <person name="Ruckert C."/>
            <person name="Winkler A."/>
            <person name="Kalinowski J."/>
            <person name="Kampfer P."/>
            <person name="Glaeser S."/>
        </authorList>
    </citation>
    <scope>NUCLEOTIDE SEQUENCE [LARGE SCALE GENOMIC DNA]</scope>
    <source>
        <strain evidence="1 2">NRRL B-24802</strain>
    </source>
</reference>
<proteinExistence type="predicted"/>
<organism evidence="1 2">
    <name type="scientific">Streptomyces caeruleatus</name>
    <dbReference type="NCBI Taxonomy" id="661399"/>
    <lineage>
        <taxon>Bacteria</taxon>
        <taxon>Bacillati</taxon>
        <taxon>Actinomycetota</taxon>
        <taxon>Actinomycetes</taxon>
        <taxon>Kitasatosporales</taxon>
        <taxon>Streptomycetaceae</taxon>
        <taxon>Streptomyces</taxon>
    </lineage>
</organism>
<name>A0A117RRZ7_9ACTN</name>
<accession>A0A117RRZ7</accession>
<keyword evidence="2" id="KW-1185">Reference proteome</keyword>
<sequence length="103" mass="11642">MTESTETTYLECTCGGEQLHRLTYVHGCLLTIICDNCGKNTMMPRELVIGQYTRDFRGRLGRLPAKLRSDARDHPVRFVVGLPAKAINKLSQVLHEIKLIART</sequence>
<evidence type="ECO:0008006" key="3">
    <source>
        <dbReference type="Google" id="ProtNLM"/>
    </source>
</evidence>
<gene>
    <name evidence="1" type="ORF">AQJ67_04365</name>
</gene>